<keyword evidence="1" id="KW-0732">Signal</keyword>
<feature type="chain" id="PRO_5043024841" evidence="1">
    <location>
        <begin position="16"/>
        <end position="504"/>
    </location>
</feature>
<sequence>MVPSMLSHILSLCTALLSHLKSNTTYYTFANIQYATATRFSPPRYPPPVNRRNISDGSQESICPQAYPAWQFSMISFLGGENLSNATTEQLLNVSLVPAVETANKSLLPVVVWIHGGGFVQGYKSEDGNGAGLISRAVEMGGEGLVFIAINYRLGLFGWLSSGTNTSAQTITPNVGLHDQLTALRWVRDYAHLFGGDADRITILSESAGAGSALIHLAKLLASDGQHAPLFQRAILQSPYTGLSPSSRTQTATYRAVLQAANVSSFQELGRRDSRTLQDVNQAVIAPSPYGSFAFAPVLDQATFPFPLAEISTKHTRKVVATNSKEGLIFTAPNVQSEQSYMSAVASLVPEFPPDALARLLSSLYPTASYSNQFERLETTLSDLLIRCTAEYTLSAFAETSHAYQYSVPSGSHGADLHYTFFDGDVEDLPEHNLTVALALQGYLASFRLGGAPEAGVDGVSGLPVYGQGVGVDLNITGITEEATTWLDKNKCQGLRDILDGAFA</sequence>
<dbReference type="PANTHER" id="PTHR43142:SF3">
    <property type="entry name" value="PUTATIVE (AFU_ORTHOLOGUE AFUA_3G09070)-RELATED"/>
    <property type="match status" value="1"/>
</dbReference>
<dbReference type="GO" id="GO:0016787">
    <property type="term" value="F:hydrolase activity"/>
    <property type="evidence" value="ECO:0007669"/>
    <property type="project" value="UniProtKB-KW"/>
</dbReference>
<evidence type="ECO:0000256" key="1">
    <source>
        <dbReference type="SAM" id="SignalP"/>
    </source>
</evidence>
<name>A0AAN6N6K3_9PEZI</name>
<dbReference type="Pfam" id="PF00135">
    <property type="entry name" value="COesterase"/>
    <property type="match status" value="1"/>
</dbReference>
<accession>A0AAN6N6K3</accession>
<dbReference type="SUPFAM" id="SSF53474">
    <property type="entry name" value="alpha/beta-Hydrolases"/>
    <property type="match status" value="1"/>
</dbReference>
<dbReference type="AlphaFoldDB" id="A0AAN6N6K3"/>
<comment type="caution">
    <text evidence="3">The sequence shown here is derived from an EMBL/GenBank/DDBJ whole genome shotgun (WGS) entry which is preliminary data.</text>
</comment>
<dbReference type="Gene3D" id="3.40.50.1820">
    <property type="entry name" value="alpha/beta hydrolase"/>
    <property type="match status" value="1"/>
</dbReference>
<evidence type="ECO:0000313" key="3">
    <source>
        <dbReference type="EMBL" id="KAK3938307.1"/>
    </source>
</evidence>
<dbReference type="PANTHER" id="PTHR43142">
    <property type="entry name" value="CARBOXYLIC ESTER HYDROLASE"/>
    <property type="match status" value="1"/>
</dbReference>
<dbReference type="InterPro" id="IPR002018">
    <property type="entry name" value="CarbesteraseB"/>
</dbReference>
<evidence type="ECO:0000313" key="4">
    <source>
        <dbReference type="Proteomes" id="UP001303473"/>
    </source>
</evidence>
<proteinExistence type="predicted"/>
<evidence type="ECO:0000259" key="2">
    <source>
        <dbReference type="Pfam" id="PF00135"/>
    </source>
</evidence>
<dbReference type="Proteomes" id="UP001303473">
    <property type="component" value="Unassembled WGS sequence"/>
</dbReference>
<dbReference type="EMBL" id="MU853832">
    <property type="protein sequence ID" value="KAK3938307.1"/>
    <property type="molecule type" value="Genomic_DNA"/>
</dbReference>
<organism evidence="3 4">
    <name type="scientific">Diplogelasinospora grovesii</name>
    <dbReference type="NCBI Taxonomy" id="303347"/>
    <lineage>
        <taxon>Eukaryota</taxon>
        <taxon>Fungi</taxon>
        <taxon>Dikarya</taxon>
        <taxon>Ascomycota</taxon>
        <taxon>Pezizomycotina</taxon>
        <taxon>Sordariomycetes</taxon>
        <taxon>Sordariomycetidae</taxon>
        <taxon>Sordariales</taxon>
        <taxon>Diplogelasinosporaceae</taxon>
        <taxon>Diplogelasinospora</taxon>
    </lineage>
</organism>
<protein>
    <submittedName>
        <fullName evidence="3">Alpha/Beta hydrolase protein</fullName>
    </submittedName>
</protein>
<reference evidence="4" key="1">
    <citation type="journal article" date="2023" name="Mol. Phylogenet. Evol.">
        <title>Genome-scale phylogeny and comparative genomics of the fungal order Sordariales.</title>
        <authorList>
            <person name="Hensen N."/>
            <person name="Bonometti L."/>
            <person name="Westerberg I."/>
            <person name="Brannstrom I.O."/>
            <person name="Guillou S."/>
            <person name="Cros-Aarteil S."/>
            <person name="Calhoun S."/>
            <person name="Haridas S."/>
            <person name="Kuo A."/>
            <person name="Mondo S."/>
            <person name="Pangilinan J."/>
            <person name="Riley R."/>
            <person name="LaButti K."/>
            <person name="Andreopoulos B."/>
            <person name="Lipzen A."/>
            <person name="Chen C."/>
            <person name="Yan M."/>
            <person name="Daum C."/>
            <person name="Ng V."/>
            <person name="Clum A."/>
            <person name="Steindorff A."/>
            <person name="Ohm R.A."/>
            <person name="Martin F."/>
            <person name="Silar P."/>
            <person name="Natvig D.O."/>
            <person name="Lalanne C."/>
            <person name="Gautier V."/>
            <person name="Ament-Velasquez S.L."/>
            <person name="Kruys A."/>
            <person name="Hutchinson M.I."/>
            <person name="Powell A.J."/>
            <person name="Barry K."/>
            <person name="Miller A.N."/>
            <person name="Grigoriev I.V."/>
            <person name="Debuchy R."/>
            <person name="Gladieux P."/>
            <person name="Hiltunen Thoren M."/>
            <person name="Johannesson H."/>
        </authorList>
    </citation>
    <scope>NUCLEOTIDE SEQUENCE [LARGE SCALE GENOMIC DNA]</scope>
    <source>
        <strain evidence="4">CBS 340.73</strain>
    </source>
</reference>
<gene>
    <name evidence="3" type="ORF">QBC46DRAFT_343686</name>
</gene>
<feature type="signal peptide" evidence="1">
    <location>
        <begin position="1"/>
        <end position="15"/>
    </location>
</feature>
<feature type="domain" description="Carboxylesterase type B" evidence="2">
    <location>
        <begin position="21"/>
        <end position="455"/>
    </location>
</feature>
<keyword evidence="4" id="KW-1185">Reference proteome</keyword>
<keyword evidence="3" id="KW-0378">Hydrolase</keyword>
<dbReference type="InterPro" id="IPR029058">
    <property type="entry name" value="AB_hydrolase_fold"/>
</dbReference>